<organism evidence="1">
    <name type="scientific">freshwater metagenome</name>
    <dbReference type="NCBI Taxonomy" id="449393"/>
    <lineage>
        <taxon>unclassified sequences</taxon>
        <taxon>metagenomes</taxon>
        <taxon>ecological metagenomes</taxon>
    </lineage>
</organism>
<name>A0A6J7A3Y6_9ZZZZ</name>
<dbReference type="EMBL" id="CAFAAQ010000299">
    <property type="protein sequence ID" value="CAB4827258.1"/>
    <property type="molecule type" value="Genomic_DNA"/>
</dbReference>
<proteinExistence type="predicted"/>
<dbReference type="AlphaFoldDB" id="A0A6J7A3Y6"/>
<sequence length="276" mass="31599">MKAPQVEPDSLSEAHYLGFDRATDRHRMGLRPLAENWLEPDRHSEWQLQLKQSLIRSNREMYVADPTTSVAQVGVARLAEMLSLDKRIEPTIEACGLATQEDWCIMAREDTWRLRAASVCFPSRWVLSEKLGGTVADIHEPVPNYEKDLGGLVESFFDRLDQNRAVWRLNWELWDDPRLSQPWRNEEAQIFDLPPPNLVPERVFLRVERQTMRRLTDETIAFSIRVHQRPLADVIKQPGALLQLRSAFLGEGGSILASKKLGSLRVPVLEWLAGTG</sequence>
<reference evidence="1" key="1">
    <citation type="submission" date="2020-05" db="EMBL/GenBank/DDBJ databases">
        <authorList>
            <person name="Chiriac C."/>
            <person name="Salcher M."/>
            <person name="Ghai R."/>
            <person name="Kavagutti S V."/>
        </authorList>
    </citation>
    <scope>NUCLEOTIDE SEQUENCE</scope>
</reference>
<accession>A0A6J7A3Y6</accession>
<evidence type="ECO:0000313" key="1">
    <source>
        <dbReference type="EMBL" id="CAB4827258.1"/>
    </source>
</evidence>
<protein>
    <submittedName>
        <fullName evidence="1">Unannotated protein</fullName>
    </submittedName>
</protein>
<gene>
    <name evidence="1" type="ORF">UFOPK3046_02107</name>
</gene>
<dbReference type="Pfam" id="PF11927">
    <property type="entry name" value="HODM_asu-like"/>
    <property type="match status" value="1"/>
</dbReference>
<dbReference type="InterPro" id="IPR021848">
    <property type="entry name" value="HODM_asu-like"/>
</dbReference>